<evidence type="ECO:0000256" key="1">
    <source>
        <dbReference type="ARBA" id="ARBA00001470"/>
    </source>
</evidence>
<comment type="similarity">
    <text evidence="4">Belongs to the cellobiose 2-epimerase family.</text>
</comment>
<dbReference type="PANTHER" id="PTHR15108">
    <property type="entry name" value="N-ACYLGLUCOSAMINE-2-EPIMERASE"/>
    <property type="match status" value="1"/>
</dbReference>
<dbReference type="InterPro" id="IPR008928">
    <property type="entry name" value="6-hairpin_glycosidase_sf"/>
</dbReference>
<comment type="function">
    <text evidence="4">Catalyzes the reversible epimerization of cellobiose to 4-O-beta-D-glucopyranosyl-D-mannose (Glc-Man).</text>
</comment>
<evidence type="ECO:0000313" key="6">
    <source>
        <dbReference type="Proteomes" id="UP000679126"/>
    </source>
</evidence>
<dbReference type="Proteomes" id="UP000679126">
    <property type="component" value="Unassembled WGS sequence"/>
</dbReference>
<evidence type="ECO:0000256" key="2">
    <source>
        <dbReference type="ARBA" id="ARBA00008558"/>
    </source>
</evidence>
<comment type="caution">
    <text evidence="5">The sequence shown here is derived from an EMBL/GenBank/DDBJ whole genome shotgun (WGS) entry which is preliminary data.</text>
</comment>
<comment type="catalytic activity">
    <reaction evidence="1 4">
        <text>D-cellobiose = beta-D-glucosyl-(1-&gt;4)-D-mannopyranose</text>
        <dbReference type="Rhea" id="RHEA:23384"/>
        <dbReference type="ChEBI" id="CHEBI:17057"/>
        <dbReference type="ChEBI" id="CHEBI:47931"/>
        <dbReference type="EC" id="5.1.3.11"/>
    </reaction>
</comment>
<dbReference type="Pfam" id="PF07221">
    <property type="entry name" value="GlcNAc_2-epim"/>
    <property type="match status" value="1"/>
</dbReference>
<dbReference type="EMBL" id="JAGHKP010000003">
    <property type="protein sequence ID" value="MBO9153774.1"/>
    <property type="molecule type" value="Genomic_DNA"/>
</dbReference>
<evidence type="ECO:0000256" key="4">
    <source>
        <dbReference type="HAMAP-Rule" id="MF_00929"/>
    </source>
</evidence>
<dbReference type="SUPFAM" id="SSF48208">
    <property type="entry name" value="Six-hairpin glycosidases"/>
    <property type="match status" value="1"/>
</dbReference>
<name>A0ABS3YI60_9BACT</name>
<dbReference type="InterPro" id="IPR010819">
    <property type="entry name" value="AGE/CE"/>
</dbReference>
<proteinExistence type="inferred from homology"/>
<sequence length="387" mass="44547">MHTDLKPALQQELANVLDFWMKHTVDERSGGFYGRLANDNTPDRFALKGSVLNARILWTFAAAFNATRKPEYLETARRAYDYINAYLVDKEFGGVLWCVDYSGQPVETQKQVYAIAFTVYAFAEYFRATGLEEAKEKAIGLYSLIQLYGYDCIYGGYEEAFSRDWKLPLKPGKETEIKKSMNTHLHILEAYATLYSVWPDAGLKGHLRDLLLVFHDKIVNRDTGHLYLFFDEQWNPKDTTVSYGHDIEASWLLQQAAEMLGDETLTKKFKILSLRMADAAAEGLDADGGLWQQTDVTGQKASEKQWWPQAEAIVGFVNAYRNTDDEKYLRLAENSWNFVQSHILDKEHGEWCWGIDADKQKLEEDKVGLWKCPYHNSRACLEVIRRL</sequence>
<comment type="similarity">
    <text evidence="2">Belongs to the N-acylglucosamine 2-epimerase family.</text>
</comment>
<dbReference type="HAMAP" id="MF_00929">
    <property type="entry name" value="Cellobiose_2_epim"/>
    <property type="match status" value="1"/>
</dbReference>
<reference evidence="6" key="1">
    <citation type="submission" date="2021-03" db="EMBL/GenBank/DDBJ databases">
        <title>Assistant Professor.</title>
        <authorList>
            <person name="Huq M.A."/>
        </authorList>
    </citation>
    <scope>NUCLEOTIDE SEQUENCE [LARGE SCALE GENOMIC DNA]</scope>
    <source>
        <strain evidence="6">MAH-28</strain>
    </source>
</reference>
<dbReference type="Gene3D" id="1.50.10.10">
    <property type="match status" value="1"/>
</dbReference>
<evidence type="ECO:0000256" key="3">
    <source>
        <dbReference type="ARBA" id="ARBA00023235"/>
    </source>
</evidence>
<dbReference type="InterPro" id="IPR012341">
    <property type="entry name" value="6hp_glycosidase-like_sf"/>
</dbReference>
<dbReference type="RefSeq" id="WP_209146897.1">
    <property type="nucleotide sequence ID" value="NZ_JAGHKP010000003.1"/>
</dbReference>
<accession>A0ABS3YI60</accession>
<protein>
    <recommendedName>
        <fullName evidence="4">Cellobiose 2-epimerase</fullName>
        <shortName evidence="4">CE</shortName>
        <ecNumber evidence="4">5.1.3.11</ecNumber>
    </recommendedName>
</protein>
<gene>
    <name evidence="5" type="ORF">J7I43_16220</name>
</gene>
<organism evidence="5 6">
    <name type="scientific">Chitinophaga chungangae</name>
    <dbReference type="NCBI Taxonomy" id="2821488"/>
    <lineage>
        <taxon>Bacteria</taxon>
        <taxon>Pseudomonadati</taxon>
        <taxon>Bacteroidota</taxon>
        <taxon>Chitinophagia</taxon>
        <taxon>Chitinophagales</taxon>
        <taxon>Chitinophagaceae</taxon>
        <taxon>Chitinophaga</taxon>
    </lineage>
</organism>
<dbReference type="InterPro" id="IPR028584">
    <property type="entry name" value="Cellobiose_2_epim"/>
</dbReference>
<keyword evidence="3 4" id="KW-0413">Isomerase</keyword>
<dbReference type="EC" id="5.1.3.11" evidence="4"/>
<evidence type="ECO:0000313" key="5">
    <source>
        <dbReference type="EMBL" id="MBO9153774.1"/>
    </source>
</evidence>
<keyword evidence="6" id="KW-1185">Reference proteome</keyword>